<sequence length="192" mass="22029">MYTNLLKVSDMWQIEVSRNYAIDMLMSMYLLPSRCLELAAKFSLYEWVEPAVTEIFEKPLGSLSAADIECIGIKAYAIMVRGEECMEREIFCTANIEPVLATDPSWKCEKHKVCIAVWCQAWWDKIGRNLLHPDHPIKMKDILAEEKKMATKDMDERCHKDVLRGMEANIVFVDKRVIAGVAASIVAYYNTL</sequence>
<keyword evidence="2" id="KW-1185">Reference proteome</keyword>
<gene>
    <name evidence="1" type="ORF">B0H17DRAFT_1217102</name>
</gene>
<accession>A0AAD7FU43</accession>
<evidence type="ECO:0000313" key="2">
    <source>
        <dbReference type="Proteomes" id="UP001221757"/>
    </source>
</evidence>
<protein>
    <submittedName>
        <fullName evidence="1">Uncharacterized protein</fullName>
    </submittedName>
</protein>
<reference evidence="1" key="1">
    <citation type="submission" date="2023-03" db="EMBL/GenBank/DDBJ databases">
        <title>Massive genome expansion in bonnet fungi (Mycena s.s.) driven by repeated elements and novel gene families across ecological guilds.</title>
        <authorList>
            <consortium name="Lawrence Berkeley National Laboratory"/>
            <person name="Harder C.B."/>
            <person name="Miyauchi S."/>
            <person name="Viragh M."/>
            <person name="Kuo A."/>
            <person name="Thoen E."/>
            <person name="Andreopoulos B."/>
            <person name="Lu D."/>
            <person name="Skrede I."/>
            <person name="Drula E."/>
            <person name="Henrissat B."/>
            <person name="Morin E."/>
            <person name="Kohler A."/>
            <person name="Barry K."/>
            <person name="LaButti K."/>
            <person name="Morin E."/>
            <person name="Salamov A."/>
            <person name="Lipzen A."/>
            <person name="Mereny Z."/>
            <person name="Hegedus B."/>
            <person name="Baldrian P."/>
            <person name="Stursova M."/>
            <person name="Weitz H."/>
            <person name="Taylor A."/>
            <person name="Grigoriev I.V."/>
            <person name="Nagy L.G."/>
            <person name="Martin F."/>
            <person name="Kauserud H."/>
        </authorList>
    </citation>
    <scope>NUCLEOTIDE SEQUENCE</scope>
    <source>
        <strain evidence="1">CBHHK067</strain>
    </source>
</reference>
<dbReference type="EMBL" id="JARKIE010000458">
    <property type="protein sequence ID" value="KAJ7637446.1"/>
    <property type="molecule type" value="Genomic_DNA"/>
</dbReference>
<dbReference type="AlphaFoldDB" id="A0AAD7FU43"/>
<evidence type="ECO:0000313" key="1">
    <source>
        <dbReference type="EMBL" id="KAJ7637446.1"/>
    </source>
</evidence>
<dbReference type="Proteomes" id="UP001221757">
    <property type="component" value="Unassembled WGS sequence"/>
</dbReference>
<organism evidence="1 2">
    <name type="scientific">Mycena rosella</name>
    <name type="common">Pink bonnet</name>
    <name type="synonym">Agaricus rosellus</name>
    <dbReference type="NCBI Taxonomy" id="1033263"/>
    <lineage>
        <taxon>Eukaryota</taxon>
        <taxon>Fungi</taxon>
        <taxon>Dikarya</taxon>
        <taxon>Basidiomycota</taxon>
        <taxon>Agaricomycotina</taxon>
        <taxon>Agaricomycetes</taxon>
        <taxon>Agaricomycetidae</taxon>
        <taxon>Agaricales</taxon>
        <taxon>Marasmiineae</taxon>
        <taxon>Mycenaceae</taxon>
        <taxon>Mycena</taxon>
    </lineage>
</organism>
<name>A0AAD7FU43_MYCRO</name>
<proteinExistence type="predicted"/>
<comment type="caution">
    <text evidence="1">The sequence shown here is derived from an EMBL/GenBank/DDBJ whole genome shotgun (WGS) entry which is preliminary data.</text>
</comment>